<name>A0ABQ9GF99_9NEOP</name>
<sequence>MCTGCPANGSDECRTRMVLLGLLHRAFGSRGKEWEKGGLKRPIWTDALRNDGSDQMKSVLQTAVYLELFSAFEAERRGSVKGDTATHIKSPIAAKRKALNWRAVFSWCCVYL</sequence>
<gene>
    <name evidence="1" type="ORF">PR048_028769</name>
</gene>
<comment type="caution">
    <text evidence="1">The sequence shown here is derived from an EMBL/GenBank/DDBJ whole genome shotgun (WGS) entry which is preliminary data.</text>
</comment>
<accession>A0ABQ9GF99</accession>
<dbReference type="EMBL" id="JARBHB010000013">
    <property type="protein sequence ID" value="KAJ8869761.1"/>
    <property type="molecule type" value="Genomic_DNA"/>
</dbReference>
<protein>
    <submittedName>
        <fullName evidence="1">Uncharacterized protein</fullName>
    </submittedName>
</protein>
<reference evidence="1 2" key="1">
    <citation type="submission" date="2023-02" db="EMBL/GenBank/DDBJ databases">
        <title>LHISI_Scaffold_Assembly.</title>
        <authorList>
            <person name="Stuart O.P."/>
            <person name="Cleave R."/>
            <person name="Magrath M.J.L."/>
            <person name="Mikheyev A.S."/>
        </authorList>
    </citation>
    <scope>NUCLEOTIDE SEQUENCE [LARGE SCALE GENOMIC DNA]</scope>
    <source>
        <strain evidence="1">Daus_M_001</strain>
        <tissue evidence="1">Leg muscle</tissue>
    </source>
</reference>
<evidence type="ECO:0000313" key="2">
    <source>
        <dbReference type="Proteomes" id="UP001159363"/>
    </source>
</evidence>
<evidence type="ECO:0000313" key="1">
    <source>
        <dbReference type="EMBL" id="KAJ8869761.1"/>
    </source>
</evidence>
<proteinExistence type="predicted"/>
<keyword evidence="2" id="KW-1185">Reference proteome</keyword>
<dbReference type="Proteomes" id="UP001159363">
    <property type="component" value="Chromosome 12"/>
</dbReference>
<organism evidence="1 2">
    <name type="scientific">Dryococelus australis</name>
    <dbReference type="NCBI Taxonomy" id="614101"/>
    <lineage>
        <taxon>Eukaryota</taxon>
        <taxon>Metazoa</taxon>
        <taxon>Ecdysozoa</taxon>
        <taxon>Arthropoda</taxon>
        <taxon>Hexapoda</taxon>
        <taxon>Insecta</taxon>
        <taxon>Pterygota</taxon>
        <taxon>Neoptera</taxon>
        <taxon>Polyneoptera</taxon>
        <taxon>Phasmatodea</taxon>
        <taxon>Verophasmatodea</taxon>
        <taxon>Anareolatae</taxon>
        <taxon>Phasmatidae</taxon>
        <taxon>Eurycanthinae</taxon>
        <taxon>Dryococelus</taxon>
    </lineage>
</organism>